<feature type="active site" description="Proton donor/acceptor" evidence="10">
    <location>
        <position position="286"/>
    </location>
</feature>
<comment type="pathway">
    <text evidence="8">Amino-sugar metabolism; N-acetylneuraminate degradation; D-fructose 6-phosphate from N-acetylneuraminate: step 4/5.</text>
</comment>
<dbReference type="GO" id="GO:0046872">
    <property type="term" value="F:metal ion binding"/>
    <property type="evidence" value="ECO:0007669"/>
    <property type="project" value="UniProtKB-KW"/>
</dbReference>
<evidence type="ECO:0000313" key="13">
    <source>
        <dbReference type="EMBL" id="QED46924.1"/>
    </source>
</evidence>
<dbReference type="EMBL" id="CP042593">
    <property type="protein sequence ID" value="QED46924.1"/>
    <property type="molecule type" value="Genomic_DNA"/>
</dbReference>
<dbReference type="InterPro" id="IPR011059">
    <property type="entry name" value="Metal-dep_hydrolase_composite"/>
</dbReference>
<dbReference type="PIRSF" id="PIRSF038994">
    <property type="entry name" value="NagA"/>
    <property type="match status" value="1"/>
</dbReference>
<keyword evidence="14" id="KW-1185">Reference proteome</keyword>
<evidence type="ECO:0000259" key="12">
    <source>
        <dbReference type="Pfam" id="PF01979"/>
    </source>
</evidence>
<evidence type="ECO:0000256" key="6">
    <source>
        <dbReference type="ARBA" id="ARBA00023277"/>
    </source>
</evidence>
<dbReference type="NCBIfam" id="TIGR00221">
    <property type="entry name" value="nagA"/>
    <property type="match status" value="1"/>
</dbReference>
<dbReference type="FunFam" id="3.20.20.140:FF:000004">
    <property type="entry name" value="N-acetylglucosamine-6-phosphate deacetylase"/>
    <property type="match status" value="1"/>
</dbReference>
<dbReference type="Gene3D" id="2.30.40.10">
    <property type="entry name" value="Urease, subunit C, domain 1"/>
    <property type="match status" value="1"/>
</dbReference>
<gene>
    <name evidence="13" type="primary">nagA</name>
    <name evidence="13" type="ORF">FSZ17_06375</name>
</gene>
<keyword evidence="4 11" id="KW-0479">Metal-binding</keyword>
<dbReference type="SUPFAM" id="SSF51556">
    <property type="entry name" value="Metallo-dependent hydrolases"/>
    <property type="match status" value="1"/>
</dbReference>
<feature type="binding site" evidence="11">
    <location>
        <position position="228"/>
    </location>
    <ligand>
        <name>Zn(2+)</name>
        <dbReference type="ChEBI" id="CHEBI:29105"/>
    </ligand>
</feature>
<dbReference type="InterPro" id="IPR006680">
    <property type="entry name" value="Amidohydro-rel"/>
</dbReference>
<evidence type="ECO:0000256" key="1">
    <source>
        <dbReference type="ARBA" id="ARBA00010716"/>
    </source>
</evidence>
<evidence type="ECO:0000256" key="7">
    <source>
        <dbReference type="ARBA" id="ARBA00047647"/>
    </source>
</evidence>
<comment type="similarity">
    <text evidence="1 9">Belongs to the metallo-dependent hydrolases superfamily. NagA family.</text>
</comment>
<dbReference type="Gene3D" id="3.20.20.140">
    <property type="entry name" value="Metal-dependent hydrolases"/>
    <property type="match status" value="1"/>
</dbReference>
<dbReference type="Proteomes" id="UP000321555">
    <property type="component" value="Chromosome"/>
</dbReference>
<dbReference type="PANTHER" id="PTHR11113">
    <property type="entry name" value="N-ACETYLGLUCOSAMINE-6-PHOSPHATE DEACETYLASE"/>
    <property type="match status" value="1"/>
</dbReference>
<dbReference type="InterPro" id="IPR032466">
    <property type="entry name" value="Metal_Hydrolase"/>
</dbReference>
<dbReference type="GO" id="GO:0006046">
    <property type="term" value="P:N-acetylglucosamine catabolic process"/>
    <property type="evidence" value="ECO:0007669"/>
    <property type="project" value="TreeGrafter"/>
</dbReference>
<name>A0A5B8Z1M8_CYTDA</name>
<evidence type="ECO:0000256" key="3">
    <source>
        <dbReference type="ARBA" id="ARBA00018029"/>
    </source>
</evidence>
<feature type="binding site" evidence="11">
    <location>
        <position position="141"/>
    </location>
    <ligand>
        <name>Zn(2+)</name>
        <dbReference type="ChEBI" id="CHEBI:29105"/>
    </ligand>
</feature>
<evidence type="ECO:0000256" key="11">
    <source>
        <dbReference type="PIRSR" id="PIRSR038994-3"/>
    </source>
</evidence>
<dbReference type="OrthoDB" id="9776488at2"/>
<dbReference type="RefSeq" id="WP_057774994.1">
    <property type="nucleotide sequence ID" value="NZ_CP042593.1"/>
</dbReference>
<evidence type="ECO:0000256" key="8">
    <source>
        <dbReference type="ARBA" id="ARBA00060590"/>
    </source>
</evidence>
<dbReference type="PANTHER" id="PTHR11113:SF14">
    <property type="entry name" value="N-ACETYLGLUCOSAMINE-6-PHOSPHATE DEACETYLASE"/>
    <property type="match status" value="1"/>
</dbReference>
<evidence type="ECO:0000256" key="10">
    <source>
        <dbReference type="PIRSR" id="PIRSR038994-1"/>
    </source>
</evidence>
<dbReference type="KEGG" id="bda:FSZ17_06375"/>
<feature type="binding site" evidence="11">
    <location>
        <position position="207"/>
    </location>
    <ligand>
        <name>Zn(2+)</name>
        <dbReference type="ChEBI" id="CHEBI:29105"/>
    </ligand>
</feature>
<dbReference type="STRING" id="1742359.GCA_001439625_04091"/>
<sequence length="408" mass="44338">MDDLDISKFLLKDIQIYTDAGVIKNGYIKIDAGIIAEIGSMTELAQAQDYKELAVPKHYSVIPGLIDVHIHGVDGADVMDGTKEALDRMASALPKEGTTSFLATTMTHSKDVIEKALINVGENIETKSSKNKAEVLGVHLEGPFVNKEMAGAQPVQYIINPQKKLFKEWQKLSKGNIKLVTLAPEVDGGLELIRYLKETGVIASIGHSRSTYAEAVEAIDAGATHATHLFNQMSGLHHREPGVVGAVFLREELKAELITDGIHVKPEVVKLVHKLVGTDRIILITDSMRAKCLKNGTYDLGGQDVTVQDGKAMLSDGTLAGSMLKLGQALKNMMSFTGCTLEDVVQMGSANPAMQLNVFDRKGSIAVGKDADLVILDENFDVYMTFCNGTIAYDKENQEPTIQKRGTR</sequence>
<keyword evidence="6 9" id="KW-0119">Carbohydrate metabolism</keyword>
<keyword evidence="5 9" id="KW-0378">Hydrolase</keyword>
<evidence type="ECO:0000256" key="2">
    <source>
        <dbReference type="ARBA" id="ARBA00011899"/>
    </source>
</evidence>
<evidence type="ECO:0000256" key="4">
    <source>
        <dbReference type="ARBA" id="ARBA00022723"/>
    </source>
</evidence>
<organism evidence="13 14">
    <name type="scientific">Cytobacillus dafuensis</name>
    <name type="common">Bacillus dafuensis</name>
    <dbReference type="NCBI Taxonomy" id="1742359"/>
    <lineage>
        <taxon>Bacteria</taxon>
        <taxon>Bacillati</taxon>
        <taxon>Bacillota</taxon>
        <taxon>Bacilli</taxon>
        <taxon>Bacillales</taxon>
        <taxon>Bacillaceae</taxon>
        <taxon>Cytobacillus</taxon>
    </lineage>
</organism>
<evidence type="ECO:0000256" key="9">
    <source>
        <dbReference type="PIRNR" id="PIRNR038994"/>
    </source>
</evidence>
<proteinExistence type="inferred from homology"/>
<comment type="cofactor">
    <cofactor evidence="11">
        <name>a divalent metal cation</name>
        <dbReference type="ChEBI" id="CHEBI:60240"/>
    </cofactor>
    <text evidence="11">Binds 1 divalent metal cation per subunit.</text>
</comment>
<feature type="domain" description="Amidohydrolase-related" evidence="12">
    <location>
        <begin position="61"/>
        <end position="391"/>
    </location>
</feature>
<dbReference type="EC" id="3.5.1.25" evidence="2"/>
<comment type="catalytic activity">
    <reaction evidence="7">
        <text>N-acetyl-D-glucosamine 6-phosphate + H2O = D-glucosamine 6-phosphate + acetate</text>
        <dbReference type="Rhea" id="RHEA:22936"/>
        <dbReference type="ChEBI" id="CHEBI:15377"/>
        <dbReference type="ChEBI" id="CHEBI:30089"/>
        <dbReference type="ChEBI" id="CHEBI:57513"/>
        <dbReference type="ChEBI" id="CHEBI:58725"/>
        <dbReference type="EC" id="3.5.1.25"/>
    </reaction>
</comment>
<reference evidence="14" key="1">
    <citation type="submission" date="2019-08" db="EMBL/GenBank/DDBJ databases">
        <authorList>
            <person name="Zheng X."/>
        </authorList>
    </citation>
    <scope>NUCLEOTIDE SEQUENCE [LARGE SCALE GENOMIC DNA]</scope>
    <source>
        <strain evidence="14">FJAT-25496</strain>
    </source>
</reference>
<evidence type="ECO:0000313" key="14">
    <source>
        <dbReference type="Proteomes" id="UP000321555"/>
    </source>
</evidence>
<dbReference type="AlphaFoldDB" id="A0A5B8Z1M8"/>
<dbReference type="Pfam" id="PF01979">
    <property type="entry name" value="Amidohydro_1"/>
    <property type="match status" value="1"/>
</dbReference>
<evidence type="ECO:0000256" key="5">
    <source>
        <dbReference type="ARBA" id="ARBA00022801"/>
    </source>
</evidence>
<accession>A0A5B8Z1M8</accession>
<dbReference type="CDD" id="cd00854">
    <property type="entry name" value="NagA"/>
    <property type="match status" value="1"/>
</dbReference>
<protein>
    <recommendedName>
        <fullName evidence="3">N-acetylglucosamine-6-phosphate deacetylase</fullName>
        <ecNumber evidence="2">3.5.1.25</ecNumber>
    </recommendedName>
</protein>
<dbReference type="SUPFAM" id="SSF51338">
    <property type="entry name" value="Composite domain of metallo-dependent hydrolases"/>
    <property type="match status" value="1"/>
</dbReference>
<dbReference type="InterPro" id="IPR003764">
    <property type="entry name" value="GlcNAc_6-P_deAcase"/>
</dbReference>
<dbReference type="GO" id="GO:0008448">
    <property type="term" value="F:N-acetylglucosamine-6-phosphate deacetylase activity"/>
    <property type="evidence" value="ECO:0007669"/>
    <property type="project" value="UniProtKB-EC"/>
</dbReference>